<comment type="similarity">
    <text evidence="2">Belongs to the phycoerythrin family.</text>
</comment>
<keyword evidence="13" id="KW-0732">Signal</keyword>
<evidence type="ECO:0000256" key="10">
    <source>
        <dbReference type="ARBA" id="ARBA00023136"/>
    </source>
</evidence>
<evidence type="ECO:0000256" key="9">
    <source>
        <dbReference type="ARBA" id="ARBA00023078"/>
    </source>
</evidence>
<dbReference type="EMBL" id="AJ308528">
    <property type="protein sequence ID" value="CAD28951.1"/>
    <property type="molecule type" value="Genomic_DNA"/>
</dbReference>
<dbReference type="GO" id="GO:0030089">
    <property type="term" value="C:phycobilisome"/>
    <property type="evidence" value="ECO:0007669"/>
    <property type="project" value="InterPro"/>
</dbReference>
<gene>
    <name evidence="15" type="primary">cpeA</name>
</gene>
<evidence type="ECO:0000256" key="12">
    <source>
        <dbReference type="ARBA" id="ARBA00033724"/>
    </source>
</evidence>
<dbReference type="Gene3D" id="3.90.510.10">
    <property type="entry name" value="Phycoerythrin alpha chain"/>
    <property type="match status" value="1"/>
</dbReference>
<keyword evidence="11" id="KW-0089">Bile pigment</keyword>
<evidence type="ECO:0000256" key="3">
    <source>
        <dbReference type="ARBA" id="ARBA00022448"/>
    </source>
</evidence>
<accession>Q8RVX3</accession>
<dbReference type="InterPro" id="IPR004228">
    <property type="entry name" value="Phycoerythr_a"/>
</dbReference>
<comment type="subcellular location">
    <subcellularLocation>
        <location evidence="1">Plastid</location>
        <location evidence="1">Chloroplast thylakoid membrane</location>
        <topology evidence="1">Peripheral membrane protein</topology>
        <orientation evidence="1">Lumenal side</orientation>
    </subcellularLocation>
</comment>
<keyword evidence="6" id="KW-0934">Plastid</keyword>
<keyword evidence="8" id="KW-0157">Chromophore</keyword>
<evidence type="ECO:0000256" key="11">
    <source>
        <dbReference type="ARBA" id="ARBA00023307"/>
    </source>
</evidence>
<keyword evidence="4" id="KW-0150">Chloroplast</keyword>
<keyword evidence="5" id="KW-0602">Photosynthesis</keyword>
<name>Q8RVX3_RHDS2</name>
<evidence type="ECO:0000256" key="4">
    <source>
        <dbReference type="ARBA" id="ARBA00022528"/>
    </source>
</evidence>
<evidence type="ECO:0000256" key="7">
    <source>
        <dbReference type="ARBA" id="ARBA00022982"/>
    </source>
</evidence>
<dbReference type="GO" id="GO:0009535">
    <property type="term" value="C:chloroplast thylakoid membrane"/>
    <property type="evidence" value="ECO:0007669"/>
    <property type="project" value="UniProtKB-SubCell"/>
</dbReference>
<feature type="domain" description="Phycoerythrin alpha chain" evidence="14">
    <location>
        <begin position="44"/>
        <end position="100"/>
    </location>
</feature>
<dbReference type="Pfam" id="PF02972">
    <property type="entry name" value="Phycoerythr_ab"/>
    <property type="match status" value="1"/>
</dbReference>
<proteinExistence type="inferred from homology"/>
<comment type="function">
    <text evidence="12">Light-harvesting photosynthetic tetrapyrrole chromophore-protein from the phycobiliprotein complex.</text>
</comment>
<evidence type="ECO:0000256" key="5">
    <source>
        <dbReference type="ARBA" id="ARBA00022531"/>
    </source>
</evidence>
<protein>
    <submittedName>
        <fullName evidence="15">Phycoerythrin alpha-subunit 2</fullName>
    </submittedName>
</protein>
<dbReference type="AlphaFoldDB" id="Q8RVX3"/>
<evidence type="ECO:0000256" key="6">
    <source>
        <dbReference type="ARBA" id="ARBA00022640"/>
    </source>
</evidence>
<dbReference type="GO" id="GO:0015979">
    <property type="term" value="P:photosynthesis"/>
    <property type="evidence" value="ECO:0007669"/>
    <property type="project" value="UniProtKB-KW"/>
</dbReference>
<evidence type="ECO:0000313" key="15">
    <source>
        <dbReference type="EMBL" id="CAD28951.1"/>
    </source>
</evidence>
<dbReference type="InterPro" id="IPR011070">
    <property type="entry name" value="Globular_prot_asu/bsu"/>
</dbReference>
<keyword evidence="3" id="KW-0813">Transport</keyword>
<evidence type="ECO:0000256" key="8">
    <source>
        <dbReference type="ARBA" id="ARBA00022991"/>
    </source>
</evidence>
<feature type="signal peptide" evidence="13">
    <location>
        <begin position="1"/>
        <end position="17"/>
    </location>
</feature>
<dbReference type="SUPFAM" id="SSF56568">
    <property type="entry name" value="Non-globular alpha+beta subunits of globular proteins"/>
    <property type="match status" value="1"/>
</dbReference>
<organism evidence="15">
    <name type="scientific">Rhodomonas sp. (strain CS 24)</name>
    <name type="common">Chroomonas sp. (strain CS24)</name>
    <dbReference type="NCBI Taxonomy" id="79257"/>
    <lineage>
        <taxon>Eukaryota</taxon>
        <taxon>Cryptophyceae</taxon>
        <taxon>Pyrenomonadales</taxon>
        <taxon>Pyrenomonadaceae</taxon>
        <taxon>Rhodomonas</taxon>
    </lineage>
</organism>
<keyword evidence="10" id="KW-0472">Membrane</keyword>
<sequence>MSAKIIAFSAVVATASAFAPSAGFVPRLRSGATSVSMAMDKSAKAPVITIFDHRGCSRAPKEYTGAKAGGKDDEMMVKAQSVKIEVSTGTAEGVLATSLAKMSK</sequence>
<dbReference type="InterPro" id="IPR037011">
    <property type="entry name" value="Phycoerythr-like_a_sf"/>
</dbReference>
<evidence type="ECO:0000256" key="13">
    <source>
        <dbReference type="SAM" id="SignalP"/>
    </source>
</evidence>
<evidence type="ECO:0000259" key="14">
    <source>
        <dbReference type="Pfam" id="PF02972"/>
    </source>
</evidence>
<keyword evidence="7" id="KW-0249">Electron transport</keyword>
<feature type="chain" id="PRO_5004313056" evidence="13">
    <location>
        <begin position="18"/>
        <end position="104"/>
    </location>
</feature>
<reference evidence="15" key="1">
    <citation type="journal article" date="2006" name="Gene">
        <title>Distinctive organization of genes for light-harvesting proteins in the cryptophyte alga Rhodomonas.</title>
        <authorList>
            <person name="Broughton M.J."/>
            <person name="Howe C.J."/>
            <person name="Hiller R.G."/>
        </authorList>
    </citation>
    <scope>NUCLEOTIDE SEQUENCE</scope>
    <source>
        <strain evidence="15">CS24</strain>
    </source>
</reference>
<evidence type="ECO:0000256" key="1">
    <source>
        <dbReference type="ARBA" id="ARBA00004622"/>
    </source>
</evidence>
<evidence type="ECO:0000256" key="2">
    <source>
        <dbReference type="ARBA" id="ARBA00010039"/>
    </source>
</evidence>
<keyword evidence="9" id="KW-0793">Thylakoid</keyword>